<dbReference type="Proteomes" id="UP001596011">
    <property type="component" value="Unassembled WGS sequence"/>
</dbReference>
<evidence type="ECO:0000313" key="2">
    <source>
        <dbReference type="EMBL" id="MFC4631876.1"/>
    </source>
</evidence>
<organism evidence="2 3">
    <name type="scientific">Promicromonospora alba</name>
    <dbReference type="NCBI Taxonomy" id="1616110"/>
    <lineage>
        <taxon>Bacteria</taxon>
        <taxon>Bacillati</taxon>
        <taxon>Actinomycetota</taxon>
        <taxon>Actinomycetes</taxon>
        <taxon>Micrococcales</taxon>
        <taxon>Promicromonosporaceae</taxon>
        <taxon>Promicromonospora</taxon>
    </lineage>
</organism>
<dbReference type="EMBL" id="JBHSFI010000009">
    <property type="protein sequence ID" value="MFC4631876.1"/>
    <property type="molecule type" value="Genomic_DNA"/>
</dbReference>
<dbReference type="RefSeq" id="WP_377141831.1">
    <property type="nucleotide sequence ID" value="NZ_JBHSFI010000009.1"/>
</dbReference>
<keyword evidence="1" id="KW-0732">Signal</keyword>
<comment type="caution">
    <text evidence="2">The sequence shown here is derived from an EMBL/GenBank/DDBJ whole genome shotgun (WGS) entry which is preliminary data.</text>
</comment>
<sequence length="267" mass="28779">MATATTLLAGGLVVAPVAQASSPPVVDVHKSQGTTVTTSMNAAGDDLNGDVDTQQIDYPQFSYLVGLKAEGGTLLSAEAKVTLRKADRRTTTRIPVRMKRTSTGMMHRGFTFLHEVMAPGEYLAGVELSAVVVKPDGTQVRHDIDVDNGKRILFQRATYVTGAISTQETDGRPARITAVVRVLRISGDSTLSWHRVRSGKAVLSFDADGPYEPKKAVFIRNLKIGSDGRIATRVGSRHGFWRIDYVGSSTIAPSDGWIQQGEFECGC</sequence>
<gene>
    <name evidence="2" type="ORF">ACFO6V_26795</name>
</gene>
<reference evidence="3" key="1">
    <citation type="journal article" date="2019" name="Int. J. Syst. Evol. Microbiol.">
        <title>The Global Catalogue of Microorganisms (GCM) 10K type strain sequencing project: providing services to taxonomists for standard genome sequencing and annotation.</title>
        <authorList>
            <consortium name="The Broad Institute Genomics Platform"/>
            <consortium name="The Broad Institute Genome Sequencing Center for Infectious Disease"/>
            <person name="Wu L."/>
            <person name="Ma J."/>
        </authorList>
    </citation>
    <scope>NUCLEOTIDE SEQUENCE [LARGE SCALE GENOMIC DNA]</scope>
    <source>
        <strain evidence="3">CCUG 42722</strain>
    </source>
</reference>
<feature type="chain" id="PRO_5047460758" evidence="1">
    <location>
        <begin position="21"/>
        <end position="267"/>
    </location>
</feature>
<protein>
    <submittedName>
        <fullName evidence="2">Uncharacterized protein</fullName>
    </submittedName>
</protein>
<accession>A0ABV9HRP8</accession>
<feature type="signal peptide" evidence="1">
    <location>
        <begin position="1"/>
        <end position="20"/>
    </location>
</feature>
<evidence type="ECO:0000313" key="3">
    <source>
        <dbReference type="Proteomes" id="UP001596011"/>
    </source>
</evidence>
<evidence type="ECO:0000256" key="1">
    <source>
        <dbReference type="SAM" id="SignalP"/>
    </source>
</evidence>
<keyword evidence="3" id="KW-1185">Reference proteome</keyword>
<name>A0ABV9HRP8_9MICO</name>
<proteinExistence type="predicted"/>